<gene>
    <name evidence="1" type="ORF">g.1648</name>
</gene>
<proteinExistence type="predicted"/>
<feature type="non-terminal residue" evidence="1">
    <location>
        <position position="132"/>
    </location>
</feature>
<sequence length="132" mass="15589">YNSFLTTFQSLFFSAFPKSTFTVNTLNNNKKKTWITKELKEASKMKRKLFEISKFNECESFKNYFKQFKTKYNKDIKNSKRQSNKKLILTSKNVSKATWLVVKEELGSWRNKICHEINMNGKTIHNPTAISN</sequence>
<evidence type="ECO:0000313" key="1">
    <source>
        <dbReference type="EMBL" id="JAS69694.1"/>
    </source>
</evidence>
<accession>A0A1B6H519</accession>
<reference evidence="1" key="1">
    <citation type="submission" date="2015-11" db="EMBL/GenBank/DDBJ databases">
        <title>De novo transcriptome assembly of four potential Pierce s Disease insect vectors from Arizona vineyards.</title>
        <authorList>
            <person name="Tassone E.E."/>
        </authorList>
    </citation>
    <scope>NUCLEOTIDE SEQUENCE</scope>
</reference>
<dbReference type="EMBL" id="GECZ01000075">
    <property type="protein sequence ID" value="JAS69694.1"/>
    <property type="molecule type" value="Transcribed_RNA"/>
</dbReference>
<feature type="non-terminal residue" evidence="1">
    <location>
        <position position="1"/>
    </location>
</feature>
<dbReference type="AlphaFoldDB" id="A0A1B6H519"/>
<protein>
    <submittedName>
        <fullName evidence="1">Uncharacterized protein</fullName>
    </submittedName>
</protein>
<name>A0A1B6H519_9HEMI</name>
<organism evidence="1">
    <name type="scientific">Cuerna arida</name>
    <dbReference type="NCBI Taxonomy" id="1464854"/>
    <lineage>
        <taxon>Eukaryota</taxon>
        <taxon>Metazoa</taxon>
        <taxon>Ecdysozoa</taxon>
        <taxon>Arthropoda</taxon>
        <taxon>Hexapoda</taxon>
        <taxon>Insecta</taxon>
        <taxon>Pterygota</taxon>
        <taxon>Neoptera</taxon>
        <taxon>Paraneoptera</taxon>
        <taxon>Hemiptera</taxon>
        <taxon>Auchenorrhyncha</taxon>
        <taxon>Membracoidea</taxon>
        <taxon>Cicadellidae</taxon>
        <taxon>Cicadellinae</taxon>
        <taxon>Proconiini</taxon>
        <taxon>Cuerna</taxon>
    </lineage>
</organism>